<proteinExistence type="predicted"/>
<dbReference type="STRING" id="535722.E4V0D1"/>
<evidence type="ECO:0000313" key="2">
    <source>
        <dbReference type="Proteomes" id="UP000002669"/>
    </source>
</evidence>
<dbReference type="EMBL" id="DS989826">
    <property type="protein sequence ID" value="EFR03068.1"/>
    <property type="molecule type" value="Genomic_DNA"/>
</dbReference>
<dbReference type="GO" id="GO:0004674">
    <property type="term" value="F:protein serine/threonine kinase activity"/>
    <property type="evidence" value="ECO:0007669"/>
    <property type="project" value="UniProtKB-KW"/>
</dbReference>
<dbReference type="OMA" id="NALLMNC"/>
<sequence length="246" mass="27921">MADFNELPRGPEGTIYAKENGFDPGFKIEIDPTKIEFINKLKTSKASSIFHVNYHGKPRVLKVFHNNEDRGYADDGIRDLDRARCEIRAYCRLKRSGVCDGGYVPQFYGYTLSLNPNSFAPHLDGFRRDTGLPSAVLMEYLPNPLLMNSVTYSKERMAAAVKGIQQIHSALVDHNDSYPKNIMIVPGSPERVIWIDFDIAITYPDESYLTDWGRHRIEFETACVESYGVALAEDQKQGLPPNTKFY</sequence>
<reference evidence="2" key="1">
    <citation type="journal article" date="2012" name="MBio">
        <title>Comparative genome analysis of Trichophyton rubrum and related dermatophytes reveals candidate genes involved in infection.</title>
        <authorList>
            <person name="Martinez D.A."/>
            <person name="Oliver B.G."/>
            <person name="Graeser Y."/>
            <person name="Goldberg J.M."/>
            <person name="Li W."/>
            <person name="Martinez-Rossi N.M."/>
            <person name="Monod M."/>
            <person name="Shelest E."/>
            <person name="Barton R.C."/>
            <person name="Birch E."/>
            <person name="Brakhage A.A."/>
            <person name="Chen Z."/>
            <person name="Gurr S.J."/>
            <person name="Heiman D."/>
            <person name="Heitman J."/>
            <person name="Kosti I."/>
            <person name="Rossi A."/>
            <person name="Saif S."/>
            <person name="Samalova M."/>
            <person name="Saunders C.W."/>
            <person name="Shea T."/>
            <person name="Summerbell R.C."/>
            <person name="Xu J."/>
            <person name="Young S."/>
            <person name="Zeng Q."/>
            <person name="Birren B.W."/>
            <person name="Cuomo C.A."/>
            <person name="White T.C."/>
        </authorList>
    </citation>
    <scope>NUCLEOTIDE SEQUENCE [LARGE SCALE GENOMIC DNA]</scope>
    <source>
        <strain evidence="2">ATCC MYA-4604 / CBS 118893</strain>
    </source>
</reference>
<keyword evidence="1" id="KW-0418">Kinase</keyword>
<dbReference type="Proteomes" id="UP000002669">
    <property type="component" value="Unassembled WGS sequence"/>
</dbReference>
<keyword evidence="2" id="KW-1185">Reference proteome</keyword>
<dbReference type="OrthoDB" id="4185642at2759"/>
<keyword evidence="1" id="KW-0723">Serine/threonine-protein kinase</keyword>
<evidence type="ECO:0000313" key="1">
    <source>
        <dbReference type="EMBL" id="EFR03068.1"/>
    </source>
</evidence>
<dbReference type="GeneID" id="10026774"/>
<dbReference type="SUPFAM" id="SSF56112">
    <property type="entry name" value="Protein kinase-like (PK-like)"/>
    <property type="match status" value="1"/>
</dbReference>
<organism evidence="2">
    <name type="scientific">Arthroderma gypseum (strain ATCC MYA-4604 / CBS 118893)</name>
    <name type="common">Microsporum gypseum</name>
    <dbReference type="NCBI Taxonomy" id="535722"/>
    <lineage>
        <taxon>Eukaryota</taxon>
        <taxon>Fungi</taxon>
        <taxon>Dikarya</taxon>
        <taxon>Ascomycota</taxon>
        <taxon>Pezizomycotina</taxon>
        <taxon>Eurotiomycetes</taxon>
        <taxon>Eurotiomycetidae</taxon>
        <taxon>Onygenales</taxon>
        <taxon>Arthrodermataceae</taxon>
        <taxon>Nannizzia</taxon>
    </lineage>
</organism>
<dbReference type="InParanoid" id="E4V0D1"/>
<dbReference type="AlphaFoldDB" id="E4V0D1"/>
<gene>
    <name evidence="1" type="ORF">MGYG_06066</name>
</gene>
<dbReference type="RefSeq" id="XP_003171522.1">
    <property type="nucleotide sequence ID" value="XM_003171474.1"/>
</dbReference>
<dbReference type="HOGENOM" id="CLU_076921_0_1_1"/>
<dbReference type="eggNOG" id="ENOG502RGEH">
    <property type="taxonomic scope" value="Eukaryota"/>
</dbReference>
<keyword evidence="1" id="KW-0808">Transferase</keyword>
<accession>E4V0D1</accession>
<dbReference type="InterPro" id="IPR011009">
    <property type="entry name" value="Kinase-like_dom_sf"/>
</dbReference>
<dbReference type="VEuPathDB" id="FungiDB:MGYG_06066"/>
<protein>
    <submittedName>
        <fullName evidence="1">Serine/threonine protein kinase</fullName>
    </submittedName>
</protein>
<name>E4V0D1_ARTGP</name>